<evidence type="ECO:0000256" key="1">
    <source>
        <dbReference type="ARBA" id="ARBA00004141"/>
    </source>
</evidence>
<evidence type="ECO:0000256" key="5">
    <source>
        <dbReference type="ARBA" id="ARBA00038359"/>
    </source>
</evidence>
<dbReference type="InterPro" id="IPR049326">
    <property type="entry name" value="Rhodopsin_dom_fungi"/>
</dbReference>
<gene>
    <name evidence="9" type="ORF">P8C59_008430</name>
</gene>
<reference evidence="9" key="1">
    <citation type="journal article" date="2023" name="Mol. Plant Microbe Interact.">
        <title>Elucidating the Obligate Nature and Biological Capacity of an Invasive Fungal Corn Pathogen.</title>
        <authorList>
            <person name="MacCready J.S."/>
            <person name="Roggenkamp E.M."/>
            <person name="Gdanetz K."/>
            <person name="Chilvers M.I."/>
        </authorList>
    </citation>
    <scope>NUCLEOTIDE SEQUENCE</scope>
    <source>
        <strain evidence="9">PM02</strain>
    </source>
</reference>
<evidence type="ECO:0000256" key="4">
    <source>
        <dbReference type="ARBA" id="ARBA00023136"/>
    </source>
</evidence>
<evidence type="ECO:0000256" key="6">
    <source>
        <dbReference type="SAM" id="MobiDB-lite"/>
    </source>
</evidence>
<dbReference type="InterPro" id="IPR052337">
    <property type="entry name" value="SAT4-like"/>
</dbReference>
<evidence type="ECO:0000313" key="10">
    <source>
        <dbReference type="Proteomes" id="UP001217918"/>
    </source>
</evidence>
<evidence type="ECO:0000313" key="9">
    <source>
        <dbReference type="EMBL" id="KAK2074207.1"/>
    </source>
</evidence>
<keyword evidence="3 7" id="KW-1133">Transmembrane helix</keyword>
<keyword evidence="10" id="KW-1185">Reference proteome</keyword>
<evidence type="ECO:0000256" key="2">
    <source>
        <dbReference type="ARBA" id="ARBA00022692"/>
    </source>
</evidence>
<comment type="subcellular location">
    <subcellularLocation>
        <location evidence="1">Membrane</location>
        <topology evidence="1">Multi-pass membrane protein</topology>
    </subcellularLocation>
</comment>
<feature type="transmembrane region" description="Helical" evidence="7">
    <location>
        <begin position="16"/>
        <end position="38"/>
    </location>
</feature>
<feature type="region of interest" description="Disordered" evidence="6">
    <location>
        <begin position="450"/>
        <end position="480"/>
    </location>
</feature>
<feature type="domain" description="Rhodopsin" evidence="8">
    <location>
        <begin position="34"/>
        <end position="274"/>
    </location>
</feature>
<evidence type="ECO:0000259" key="8">
    <source>
        <dbReference type="Pfam" id="PF20684"/>
    </source>
</evidence>
<name>A0AAD9MF66_9PEZI</name>
<dbReference type="PANTHER" id="PTHR33048">
    <property type="entry name" value="PTH11-LIKE INTEGRAL MEMBRANE PROTEIN (AFU_ORTHOLOGUE AFUA_5G11245)"/>
    <property type="match status" value="1"/>
</dbReference>
<accession>A0AAD9MF66</accession>
<evidence type="ECO:0000256" key="3">
    <source>
        <dbReference type="ARBA" id="ARBA00022989"/>
    </source>
</evidence>
<dbReference type="Proteomes" id="UP001217918">
    <property type="component" value="Unassembled WGS sequence"/>
</dbReference>
<dbReference type="EMBL" id="JAQQPM010000008">
    <property type="protein sequence ID" value="KAK2074207.1"/>
    <property type="molecule type" value="Genomic_DNA"/>
</dbReference>
<organism evidence="9 10">
    <name type="scientific">Phyllachora maydis</name>
    <dbReference type="NCBI Taxonomy" id="1825666"/>
    <lineage>
        <taxon>Eukaryota</taxon>
        <taxon>Fungi</taxon>
        <taxon>Dikarya</taxon>
        <taxon>Ascomycota</taxon>
        <taxon>Pezizomycotina</taxon>
        <taxon>Sordariomycetes</taxon>
        <taxon>Sordariomycetidae</taxon>
        <taxon>Phyllachorales</taxon>
        <taxon>Phyllachoraceae</taxon>
        <taxon>Phyllachora</taxon>
    </lineage>
</organism>
<feature type="region of interest" description="Disordered" evidence="6">
    <location>
        <begin position="371"/>
        <end position="435"/>
    </location>
</feature>
<dbReference type="PANTHER" id="PTHR33048:SF155">
    <property type="entry name" value="INTEGRAL MEMBRANE PROTEIN"/>
    <property type="match status" value="1"/>
</dbReference>
<feature type="transmembrane region" description="Helical" evidence="7">
    <location>
        <begin position="50"/>
        <end position="71"/>
    </location>
</feature>
<evidence type="ECO:0000256" key="7">
    <source>
        <dbReference type="SAM" id="Phobius"/>
    </source>
</evidence>
<dbReference type="GO" id="GO:0016020">
    <property type="term" value="C:membrane"/>
    <property type="evidence" value="ECO:0007669"/>
    <property type="project" value="UniProtKB-SubCell"/>
</dbReference>
<comment type="similarity">
    <text evidence="5">Belongs to the SAT4 family.</text>
</comment>
<comment type="caution">
    <text evidence="9">The sequence shown here is derived from an EMBL/GenBank/DDBJ whole genome shotgun (WGS) entry which is preliminary data.</text>
</comment>
<feature type="transmembrane region" description="Helical" evidence="7">
    <location>
        <begin position="169"/>
        <end position="199"/>
    </location>
</feature>
<proteinExistence type="inferred from homology"/>
<feature type="compositionally biased region" description="Basic and acidic residues" evidence="6">
    <location>
        <begin position="402"/>
        <end position="414"/>
    </location>
</feature>
<feature type="transmembrane region" description="Helical" evidence="7">
    <location>
        <begin position="128"/>
        <end position="149"/>
    </location>
</feature>
<keyword evidence="2 7" id="KW-0812">Transmembrane</keyword>
<keyword evidence="4 7" id="KW-0472">Membrane</keyword>
<dbReference type="Pfam" id="PF20684">
    <property type="entry name" value="Fung_rhodopsin"/>
    <property type="match status" value="1"/>
</dbReference>
<feature type="compositionally biased region" description="Gly residues" evidence="6">
    <location>
        <begin position="382"/>
        <end position="395"/>
    </location>
</feature>
<dbReference type="AlphaFoldDB" id="A0AAD9MF66"/>
<feature type="transmembrane region" description="Helical" evidence="7">
    <location>
        <begin position="91"/>
        <end position="116"/>
    </location>
</feature>
<feature type="transmembrane region" description="Helical" evidence="7">
    <location>
        <begin position="211"/>
        <end position="229"/>
    </location>
</feature>
<protein>
    <recommendedName>
        <fullName evidence="8">Rhodopsin domain-containing protein</fullName>
    </recommendedName>
</protein>
<sequence>MDPLPPDIAAQDKGPGILATVVVVTVLSTLFCAARIYTRGRILGRLQLDDYLIVLAVVFAWASVAFTVMAVRSGNGKHFALLSPAQRSAAILWTMVGFCPGILSFAVPKLAVVVLLTRLLNPGRRHRVFLWGLVALCSVSLIACVPVLFGRCTPSRALWDLSVPPDACFSPWVLVFFAMYAGSLSAFTDLYLAVYPAMVLFSLQMNMRKKVALSTALGIGSIATVVAVYKTTRLPSLATDDFSYNTSDLVVWTAVEGATINIAACIPVLQPFVDRIVISGLFGSRTGRSSRNGVRGYDHCASGVDAAPGAPTSSSKLRAAAAIELASQRGLQHRRRPVKDPNGLTFLDETRAGSEESILQVKLEPRQAEAEAEAGLVRGAAGPVGPGGPTGGGRHGQLDAVAEAKCETEERGSVGEEGESVLGPGEGPEDSQVTPAGGIVRTHEVSVEFGHGHGPESVQNLKNGGRWNSAWEPAAPGSAV</sequence>